<dbReference type="EnsemblPlants" id="TuG1812G0100001561.01.T01">
    <property type="protein sequence ID" value="TuG1812G0100001561.01.T01.cds354078"/>
    <property type="gene ID" value="TuG1812G0100001561.01"/>
</dbReference>
<reference evidence="1" key="3">
    <citation type="submission" date="2022-06" db="UniProtKB">
        <authorList>
            <consortium name="EnsemblPlants"/>
        </authorList>
    </citation>
    <scope>IDENTIFICATION</scope>
</reference>
<keyword evidence="2" id="KW-1185">Reference proteome</keyword>
<organism evidence="1 2">
    <name type="scientific">Triticum urartu</name>
    <name type="common">Red wild einkorn</name>
    <name type="synonym">Crithodium urartu</name>
    <dbReference type="NCBI Taxonomy" id="4572"/>
    <lineage>
        <taxon>Eukaryota</taxon>
        <taxon>Viridiplantae</taxon>
        <taxon>Streptophyta</taxon>
        <taxon>Embryophyta</taxon>
        <taxon>Tracheophyta</taxon>
        <taxon>Spermatophyta</taxon>
        <taxon>Magnoliopsida</taxon>
        <taxon>Liliopsida</taxon>
        <taxon>Poales</taxon>
        <taxon>Poaceae</taxon>
        <taxon>BOP clade</taxon>
        <taxon>Pooideae</taxon>
        <taxon>Triticodae</taxon>
        <taxon>Triticeae</taxon>
        <taxon>Triticinae</taxon>
        <taxon>Triticum</taxon>
    </lineage>
</organism>
<sequence length="69" mass="8208">FFFSDGYITLTCFKLFHTTYTSEMYYLTPHDSQHIQLAITSNYIIKLHPSLIHPRHQLPNLLRFLVVSH</sequence>
<evidence type="ECO:0000313" key="2">
    <source>
        <dbReference type="Proteomes" id="UP000015106"/>
    </source>
</evidence>
<reference evidence="1" key="2">
    <citation type="submission" date="2018-03" db="EMBL/GenBank/DDBJ databases">
        <title>The Triticum urartu genome reveals the dynamic nature of wheat genome evolution.</title>
        <authorList>
            <person name="Ling H."/>
            <person name="Ma B."/>
            <person name="Shi X."/>
            <person name="Liu H."/>
            <person name="Dong L."/>
            <person name="Sun H."/>
            <person name="Cao Y."/>
            <person name="Gao Q."/>
            <person name="Zheng S."/>
            <person name="Li Y."/>
            <person name="Yu Y."/>
            <person name="Du H."/>
            <person name="Qi M."/>
            <person name="Li Y."/>
            <person name="Yu H."/>
            <person name="Cui Y."/>
            <person name="Wang N."/>
            <person name="Chen C."/>
            <person name="Wu H."/>
            <person name="Zhao Y."/>
            <person name="Zhang J."/>
            <person name="Li Y."/>
            <person name="Zhou W."/>
            <person name="Zhang B."/>
            <person name="Hu W."/>
            <person name="Eijk M."/>
            <person name="Tang J."/>
            <person name="Witsenboer H."/>
            <person name="Zhao S."/>
            <person name="Li Z."/>
            <person name="Zhang A."/>
            <person name="Wang D."/>
            <person name="Liang C."/>
        </authorList>
    </citation>
    <scope>NUCLEOTIDE SEQUENCE [LARGE SCALE GENOMIC DNA]</scope>
    <source>
        <strain evidence="1">cv. G1812</strain>
    </source>
</reference>
<name>A0A8R7NXI3_TRIUA</name>
<accession>A0A8R7NXI3</accession>
<dbReference type="Proteomes" id="UP000015106">
    <property type="component" value="Chromosome 1"/>
</dbReference>
<dbReference type="Gramene" id="TuG1812G0100001561.01.T01">
    <property type="protein sequence ID" value="TuG1812G0100001561.01.T01.cds354078"/>
    <property type="gene ID" value="TuG1812G0100001561.01"/>
</dbReference>
<reference evidence="2" key="1">
    <citation type="journal article" date="2013" name="Nature">
        <title>Draft genome of the wheat A-genome progenitor Triticum urartu.</title>
        <authorList>
            <person name="Ling H.Q."/>
            <person name="Zhao S."/>
            <person name="Liu D."/>
            <person name="Wang J."/>
            <person name="Sun H."/>
            <person name="Zhang C."/>
            <person name="Fan H."/>
            <person name="Li D."/>
            <person name="Dong L."/>
            <person name="Tao Y."/>
            <person name="Gao C."/>
            <person name="Wu H."/>
            <person name="Li Y."/>
            <person name="Cui Y."/>
            <person name="Guo X."/>
            <person name="Zheng S."/>
            <person name="Wang B."/>
            <person name="Yu K."/>
            <person name="Liang Q."/>
            <person name="Yang W."/>
            <person name="Lou X."/>
            <person name="Chen J."/>
            <person name="Feng M."/>
            <person name="Jian J."/>
            <person name="Zhang X."/>
            <person name="Luo G."/>
            <person name="Jiang Y."/>
            <person name="Liu J."/>
            <person name="Wang Z."/>
            <person name="Sha Y."/>
            <person name="Zhang B."/>
            <person name="Wu H."/>
            <person name="Tang D."/>
            <person name="Shen Q."/>
            <person name="Xue P."/>
            <person name="Zou S."/>
            <person name="Wang X."/>
            <person name="Liu X."/>
            <person name="Wang F."/>
            <person name="Yang Y."/>
            <person name="An X."/>
            <person name="Dong Z."/>
            <person name="Zhang K."/>
            <person name="Zhang X."/>
            <person name="Luo M.C."/>
            <person name="Dvorak J."/>
            <person name="Tong Y."/>
            <person name="Wang J."/>
            <person name="Yang H."/>
            <person name="Li Z."/>
            <person name="Wang D."/>
            <person name="Zhang A."/>
            <person name="Wang J."/>
        </authorList>
    </citation>
    <scope>NUCLEOTIDE SEQUENCE</scope>
    <source>
        <strain evidence="2">cv. G1812</strain>
    </source>
</reference>
<evidence type="ECO:0000313" key="1">
    <source>
        <dbReference type="EnsemblPlants" id="TuG1812G0100001561.01.T01.cds354078"/>
    </source>
</evidence>
<proteinExistence type="predicted"/>
<dbReference type="AlphaFoldDB" id="A0A8R7NXI3"/>
<protein>
    <submittedName>
        <fullName evidence="1">Uncharacterized protein</fullName>
    </submittedName>
</protein>